<feature type="transmembrane region" description="Helical" evidence="8">
    <location>
        <begin position="212"/>
        <end position="234"/>
    </location>
</feature>
<evidence type="ECO:0000256" key="8">
    <source>
        <dbReference type="SAM" id="Phobius"/>
    </source>
</evidence>
<feature type="binding site" evidence="7">
    <location>
        <position position="84"/>
    </location>
    <ligand>
        <name>Zn(2+)</name>
        <dbReference type="ChEBI" id="CHEBI:29105"/>
    </ligand>
</feature>
<dbReference type="Proteomes" id="UP000197468">
    <property type="component" value="Unassembled WGS sequence"/>
</dbReference>
<dbReference type="GO" id="GO:0046872">
    <property type="term" value="F:metal ion binding"/>
    <property type="evidence" value="ECO:0007669"/>
    <property type="project" value="UniProtKB-KW"/>
</dbReference>
<proteinExistence type="inferred from homology"/>
<evidence type="ECO:0000256" key="7">
    <source>
        <dbReference type="PIRSR" id="PIRSR604254-1"/>
    </source>
</evidence>
<gene>
    <name evidence="9" type="ORF">CDN99_24090</name>
</gene>
<feature type="binding site" evidence="7">
    <location>
        <position position="215"/>
    </location>
    <ligand>
        <name>Zn(2+)</name>
        <dbReference type="ChEBI" id="CHEBI:29105"/>
    </ligand>
</feature>
<evidence type="ECO:0000256" key="3">
    <source>
        <dbReference type="ARBA" id="ARBA00022475"/>
    </source>
</evidence>
<feature type="transmembrane region" description="Helical" evidence="8">
    <location>
        <begin position="182"/>
        <end position="203"/>
    </location>
</feature>
<dbReference type="PANTHER" id="PTHR20855:SF3">
    <property type="entry name" value="LD03007P"/>
    <property type="match status" value="1"/>
</dbReference>
<dbReference type="InterPro" id="IPR004254">
    <property type="entry name" value="AdipoR/HlyIII-related"/>
</dbReference>
<feature type="transmembrane region" description="Helical" evidence="8">
    <location>
        <begin position="155"/>
        <end position="176"/>
    </location>
</feature>
<dbReference type="Pfam" id="PF03006">
    <property type="entry name" value="HlyIII"/>
    <property type="match status" value="1"/>
</dbReference>
<dbReference type="NCBIfam" id="TIGR01065">
    <property type="entry name" value="hlyIII"/>
    <property type="match status" value="1"/>
</dbReference>
<dbReference type="PANTHER" id="PTHR20855">
    <property type="entry name" value="ADIPOR/PROGESTIN RECEPTOR-RELATED"/>
    <property type="match status" value="1"/>
</dbReference>
<keyword evidence="6 8" id="KW-0472">Membrane</keyword>
<dbReference type="GO" id="GO:0140911">
    <property type="term" value="F:pore-forming activity"/>
    <property type="evidence" value="ECO:0007669"/>
    <property type="project" value="InterPro"/>
</dbReference>
<keyword evidence="7" id="KW-0479">Metal-binding</keyword>
<sequence length="235" mass="25025">MLRLSARETRFMTDLTGTTADRPQTLGEEIANAISHGLGALLAIAALPILVIRAMGHGEVADVVAAAVFASTGILLYGISALYHALPAKLANGRVKAWLMRLDHAAIYVFIAGSYTPFTLGVLHKGPGMALLVAIWAAAAFGVTIKLLNRLRHPLVSTGLYLAMGWVVVFAIGPLVENTPGPGLALLVAGGLSYTLGAVVFLLDNKLRYAHFVWHLFVLGGSVCHFFAALFYAYR</sequence>
<evidence type="ECO:0000256" key="2">
    <source>
        <dbReference type="ARBA" id="ARBA00008488"/>
    </source>
</evidence>
<dbReference type="OrthoDB" id="9813689at2"/>
<evidence type="ECO:0000256" key="4">
    <source>
        <dbReference type="ARBA" id="ARBA00022692"/>
    </source>
</evidence>
<keyword evidence="3" id="KW-1003">Cell membrane</keyword>
<feature type="transmembrane region" description="Helical" evidence="8">
    <location>
        <begin position="129"/>
        <end position="148"/>
    </location>
</feature>
<evidence type="ECO:0000313" key="10">
    <source>
        <dbReference type="Proteomes" id="UP000197468"/>
    </source>
</evidence>
<name>A0A246IX46_9BURK</name>
<dbReference type="AlphaFoldDB" id="A0A246IX46"/>
<keyword evidence="4 8" id="KW-0812">Transmembrane</keyword>
<organism evidence="9 10">
    <name type="scientific">Roseateles aquatilis</name>
    <dbReference type="NCBI Taxonomy" id="431061"/>
    <lineage>
        <taxon>Bacteria</taxon>
        <taxon>Pseudomonadati</taxon>
        <taxon>Pseudomonadota</taxon>
        <taxon>Betaproteobacteria</taxon>
        <taxon>Burkholderiales</taxon>
        <taxon>Sphaerotilaceae</taxon>
        <taxon>Roseateles</taxon>
    </lineage>
</organism>
<feature type="transmembrane region" description="Helical" evidence="8">
    <location>
        <begin position="63"/>
        <end position="84"/>
    </location>
</feature>
<accession>A0A246IX46</accession>
<keyword evidence="10" id="KW-1185">Reference proteome</keyword>
<reference evidence="9 10" key="1">
    <citation type="journal article" date="2008" name="Int. J. Syst. Evol. Microbiol.">
        <title>Description of Roseateles aquatilis sp. nov. and Roseateles terrae sp. nov., in the class Betaproteobacteria, and emended description of the genus Roseateles.</title>
        <authorList>
            <person name="Gomila M."/>
            <person name="Bowien B."/>
            <person name="Falsen E."/>
            <person name="Moore E.R."/>
            <person name="Lalucat J."/>
        </authorList>
    </citation>
    <scope>NUCLEOTIDE SEQUENCE [LARGE SCALE GENOMIC DNA]</scope>
    <source>
        <strain evidence="9 10">CCUG 48205</strain>
    </source>
</reference>
<evidence type="ECO:0000313" key="9">
    <source>
        <dbReference type="EMBL" id="OWQ84379.1"/>
    </source>
</evidence>
<comment type="similarity">
    <text evidence="2">Belongs to the UPF0073 (Hly-III) family.</text>
</comment>
<dbReference type="EMBL" id="NIOF01000016">
    <property type="protein sequence ID" value="OWQ84379.1"/>
    <property type="molecule type" value="Genomic_DNA"/>
</dbReference>
<feature type="transmembrane region" description="Helical" evidence="8">
    <location>
        <begin position="30"/>
        <end position="51"/>
    </location>
</feature>
<feature type="transmembrane region" description="Helical" evidence="8">
    <location>
        <begin position="105"/>
        <end position="123"/>
    </location>
</feature>
<protein>
    <submittedName>
        <fullName evidence="9">Hemolysin D</fullName>
    </submittedName>
</protein>
<dbReference type="GO" id="GO:0005886">
    <property type="term" value="C:plasma membrane"/>
    <property type="evidence" value="ECO:0007669"/>
    <property type="project" value="UniProtKB-SubCell"/>
</dbReference>
<keyword evidence="5 8" id="KW-1133">Transmembrane helix</keyword>
<evidence type="ECO:0000256" key="6">
    <source>
        <dbReference type="ARBA" id="ARBA00023136"/>
    </source>
</evidence>
<evidence type="ECO:0000256" key="5">
    <source>
        <dbReference type="ARBA" id="ARBA00022989"/>
    </source>
</evidence>
<comment type="caution">
    <text evidence="9">The sequence shown here is derived from an EMBL/GenBank/DDBJ whole genome shotgun (WGS) entry which is preliminary data.</text>
</comment>
<keyword evidence="7" id="KW-0862">Zinc</keyword>
<comment type="subcellular location">
    <subcellularLocation>
        <location evidence="1">Cell membrane</location>
        <topology evidence="1">Multi-pass membrane protein</topology>
    </subcellularLocation>
</comment>
<dbReference type="InterPro" id="IPR005744">
    <property type="entry name" value="Hy-lIII"/>
</dbReference>
<feature type="binding site" evidence="7">
    <location>
        <position position="211"/>
    </location>
    <ligand>
        <name>Zn(2+)</name>
        <dbReference type="ChEBI" id="CHEBI:29105"/>
    </ligand>
</feature>
<evidence type="ECO:0000256" key="1">
    <source>
        <dbReference type="ARBA" id="ARBA00004651"/>
    </source>
</evidence>